<accession>A0AAW0BUV6</accession>
<gene>
    <name evidence="1" type="ORF">R3P38DRAFT_2928301</name>
</gene>
<keyword evidence="2" id="KW-1185">Reference proteome</keyword>
<name>A0AAW0BUV6_9AGAR</name>
<protein>
    <submittedName>
        <fullName evidence="1">Uncharacterized protein</fullName>
    </submittedName>
</protein>
<evidence type="ECO:0000313" key="1">
    <source>
        <dbReference type="EMBL" id="KAK7030563.1"/>
    </source>
</evidence>
<evidence type="ECO:0000313" key="2">
    <source>
        <dbReference type="Proteomes" id="UP001362999"/>
    </source>
</evidence>
<proteinExistence type="predicted"/>
<reference evidence="1 2" key="1">
    <citation type="journal article" date="2024" name="J Genomics">
        <title>Draft genome sequencing and assembly of Favolaschia claudopus CIRM-BRFM 2984 isolated from oak limbs.</title>
        <authorList>
            <person name="Navarro D."/>
            <person name="Drula E."/>
            <person name="Chaduli D."/>
            <person name="Cazenave R."/>
            <person name="Ahrendt S."/>
            <person name="Wang J."/>
            <person name="Lipzen A."/>
            <person name="Daum C."/>
            <person name="Barry K."/>
            <person name="Grigoriev I.V."/>
            <person name="Favel A."/>
            <person name="Rosso M.N."/>
            <person name="Martin F."/>
        </authorList>
    </citation>
    <scope>NUCLEOTIDE SEQUENCE [LARGE SCALE GENOMIC DNA]</scope>
    <source>
        <strain evidence="1 2">CIRM-BRFM 2984</strain>
    </source>
</reference>
<dbReference type="Proteomes" id="UP001362999">
    <property type="component" value="Unassembled WGS sequence"/>
</dbReference>
<organism evidence="1 2">
    <name type="scientific">Favolaschia claudopus</name>
    <dbReference type="NCBI Taxonomy" id="2862362"/>
    <lineage>
        <taxon>Eukaryota</taxon>
        <taxon>Fungi</taxon>
        <taxon>Dikarya</taxon>
        <taxon>Basidiomycota</taxon>
        <taxon>Agaricomycotina</taxon>
        <taxon>Agaricomycetes</taxon>
        <taxon>Agaricomycetidae</taxon>
        <taxon>Agaricales</taxon>
        <taxon>Marasmiineae</taxon>
        <taxon>Mycenaceae</taxon>
        <taxon>Favolaschia</taxon>
    </lineage>
</organism>
<sequence length="61" mass="7015">MSLQQLLAAQNQYPCLSGISFNSLTTFLRMACLARPLTEFQVEDWRRPPDTSLRSPRAHCF</sequence>
<comment type="caution">
    <text evidence="1">The sequence shown here is derived from an EMBL/GenBank/DDBJ whole genome shotgun (WGS) entry which is preliminary data.</text>
</comment>
<dbReference type="EMBL" id="JAWWNJ010000025">
    <property type="protein sequence ID" value="KAK7030563.1"/>
    <property type="molecule type" value="Genomic_DNA"/>
</dbReference>
<dbReference type="AlphaFoldDB" id="A0AAW0BUV6"/>